<evidence type="ECO:0000313" key="4">
    <source>
        <dbReference type="Proteomes" id="UP000288216"/>
    </source>
</evidence>
<dbReference type="InterPro" id="IPR017441">
    <property type="entry name" value="Protein_kinase_ATP_BS"/>
</dbReference>
<dbReference type="STRING" id="75743.A0A401QDT5"/>
<sequence>LCVALPGLFIPRSLSEETMTRDVHLGDTVAASGFYQKYNPKDVIGRGVSSVVQRCVHKVTGMEYAVKIIEVTAEGMSPDQLDEVRRSTQKEIEILKVVSGHPSIITLIDFFTSETVTFLVFDLMKRGELFDYLTHKVVLSEKETRWASIKVHFAWGTICRGD</sequence>
<dbReference type="InterPro" id="IPR011009">
    <property type="entry name" value="Kinase-like_dom_sf"/>
</dbReference>
<feature type="non-terminal residue" evidence="3">
    <location>
        <position position="1"/>
    </location>
</feature>
<dbReference type="EMBL" id="BFAA01043933">
    <property type="protein sequence ID" value="GCB83540.1"/>
    <property type="molecule type" value="Genomic_DNA"/>
</dbReference>
<protein>
    <recommendedName>
        <fullName evidence="2">Protein kinase domain-containing protein</fullName>
    </recommendedName>
</protein>
<dbReference type="PROSITE" id="PS50011">
    <property type="entry name" value="PROTEIN_KINASE_DOM"/>
    <property type="match status" value="1"/>
</dbReference>
<dbReference type="Proteomes" id="UP000288216">
    <property type="component" value="Unassembled WGS sequence"/>
</dbReference>
<dbReference type="InterPro" id="IPR000719">
    <property type="entry name" value="Prot_kinase_dom"/>
</dbReference>
<dbReference type="OrthoDB" id="419455at2759"/>
<comment type="caution">
    <text evidence="3">The sequence shown here is derived from an EMBL/GenBank/DDBJ whole genome shotgun (WGS) entry which is preliminary data.</text>
</comment>
<keyword evidence="1" id="KW-0547">Nucleotide-binding</keyword>
<organism evidence="3 4">
    <name type="scientific">Scyliorhinus torazame</name>
    <name type="common">Cloudy catshark</name>
    <name type="synonym">Catulus torazame</name>
    <dbReference type="NCBI Taxonomy" id="75743"/>
    <lineage>
        <taxon>Eukaryota</taxon>
        <taxon>Metazoa</taxon>
        <taxon>Chordata</taxon>
        <taxon>Craniata</taxon>
        <taxon>Vertebrata</taxon>
        <taxon>Chondrichthyes</taxon>
        <taxon>Elasmobranchii</taxon>
        <taxon>Galeomorphii</taxon>
        <taxon>Galeoidea</taxon>
        <taxon>Carcharhiniformes</taxon>
        <taxon>Scyliorhinidae</taxon>
        <taxon>Scyliorhinus</taxon>
    </lineage>
</organism>
<dbReference type="SUPFAM" id="SSF56112">
    <property type="entry name" value="Protein kinase-like (PK-like)"/>
    <property type="match status" value="1"/>
</dbReference>
<dbReference type="FunFam" id="3.30.200.20:FF:000138">
    <property type="entry name" value="Phosphorylase b kinase gamma catalytic chain, liver/testis"/>
    <property type="match status" value="1"/>
</dbReference>
<evidence type="ECO:0000313" key="3">
    <source>
        <dbReference type="EMBL" id="GCB83540.1"/>
    </source>
</evidence>
<evidence type="ECO:0000259" key="2">
    <source>
        <dbReference type="PROSITE" id="PS50011"/>
    </source>
</evidence>
<feature type="domain" description="Protein kinase" evidence="2">
    <location>
        <begin position="38"/>
        <end position="162"/>
    </location>
</feature>
<reference evidence="3 4" key="1">
    <citation type="journal article" date="2018" name="Nat. Ecol. Evol.">
        <title>Shark genomes provide insights into elasmobranch evolution and the origin of vertebrates.</title>
        <authorList>
            <person name="Hara Y"/>
            <person name="Yamaguchi K"/>
            <person name="Onimaru K"/>
            <person name="Kadota M"/>
            <person name="Koyanagi M"/>
            <person name="Keeley SD"/>
            <person name="Tatsumi K"/>
            <person name="Tanaka K"/>
            <person name="Motone F"/>
            <person name="Kageyama Y"/>
            <person name="Nozu R"/>
            <person name="Adachi N"/>
            <person name="Nishimura O"/>
            <person name="Nakagawa R"/>
            <person name="Tanegashima C"/>
            <person name="Kiyatake I"/>
            <person name="Matsumoto R"/>
            <person name="Murakumo K"/>
            <person name="Nishida K"/>
            <person name="Terakita A"/>
            <person name="Kuratani S"/>
            <person name="Sato K"/>
            <person name="Hyodo S Kuraku.S."/>
        </authorList>
    </citation>
    <scope>NUCLEOTIDE SEQUENCE [LARGE SCALE GENOMIC DNA]</scope>
</reference>
<gene>
    <name evidence="3" type="ORF">scyTo_0024349</name>
</gene>
<dbReference type="SMART" id="SM00220">
    <property type="entry name" value="S_TKc"/>
    <property type="match status" value="1"/>
</dbReference>
<dbReference type="GO" id="GO:0004672">
    <property type="term" value="F:protein kinase activity"/>
    <property type="evidence" value="ECO:0007669"/>
    <property type="project" value="InterPro"/>
</dbReference>
<keyword evidence="1" id="KW-0067">ATP-binding</keyword>
<keyword evidence="4" id="KW-1185">Reference proteome</keyword>
<evidence type="ECO:0000256" key="1">
    <source>
        <dbReference type="PROSITE-ProRule" id="PRU10141"/>
    </source>
</evidence>
<dbReference type="PROSITE" id="PS00107">
    <property type="entry name" value="PROTEIN_KINASE_ATP"/>
    <property type="match status" value="1"/>
</dbReference>
<proteinExistence type="predicted"/>
<name>A0A401QDT5_SCYTO</name>
<dbReference type="PANTHER" id="PTHR24347">
    <property type="entry name" value="SERINE/THREONINE-PROTEIN KINASE"/>
    <property type="match status" value="1"/>
</dbReference>
<feature type="binding site" evidence="1">
    <location>
        <position position="67"/>
    </location>
    <ligand>
        <name>ATP</name>
        <dbReference type="ChEBI" id="CHEBI:30616"/>
    </ligand>
</feature>
<accession>A0A401QDT5</accession>
<dbReference type="OMA" id="VQRCVHK"/>
<dbReference type="Gene3D" id="3.30.200.20">
    <property type="entry name" value="Phosphorylase Kinase, domain 1"/>
    <property type="match status" value="1"/>
</dbReference>
<dbReference type="Pfam" id="PF00069">
    <property type="entry name" value="Pkinase"/>
    <property type="match status" value="1"/>
</dbReference>
<dbReference type="AlphaFoldDB" id="A0A401QDT5"/>
<dbReference type="GO" id="GO:0005524">
    <property type="term" value="F:ATP binding"/>
    <property type="evidence" value="ECO:0007669"/>
    <property type="project" value="UniProtKB-UniRule"/>
</dbReference>